<dbReference type="PANTHER" id="PTHR40622:SF1">
    <property type="match status" value="1"/>
</dbReference>
<protein>
    <recommendedName>
        <fullName evidence="3">DUF7728 domain-containing protein</fullName>
    </recommendedName>
</protein>
<dbReference type="AlphaFoldDB" id="A0A0M9WDK7"/>
<evidence type="ECO:0000313" key="5">
    <source>
        <dbReference type="Proteomes" id="UP000037696"/>
    </source>
</evidence>
<name>A0A0M9WDK7_9EURO</name>
<evidence type="ECO:0000256" key="2">
    <source>
        <dbReference type="SAM" id="Phobius"/>
    </source>
</evidence>
<feature type="compositionally biased region" description="Polar residues" evidence="1">
    <location>
        <begin position="188"/>
        <end position="217"/>
    </location>
</feature>
<proteinExistence type="predicted"/>
<gene>
    <name evidence="4" type="ORF">ACN38_g8644</name>
</gene>
<sequence>MQLLWAILIGSALASSIPDAHQLRLPFVPHLDNLENGVRSRLSIDFSIQNGSLYANEHQLYPPSVIMQLNAPLYEDPDQINPSDNTVGLFYTLETQPLPTNEIGSMADMIRVRIELFDLQGNLVSPDAVTVDLLAYQSGKYGMTRIRVEPARGSDQNNNTDQKSQSWVVNYWRTQFGSVFDKQRTKSRTATPTHDSAKATESSTQNGAIEVTTSGSATESASKTHFFSFWATPAHLHHAEHRRPHHKHNPKNTFMHIIRPIILPALLGTVAGLLACLVGFFFGSLLMSLALRLGWREVLCHKSRITSVEEGAVSEKALMIPHVFARDTSESNAGWPNGKALDYESRDCRFDPCVGQQLFASGLPYGKYFCSDPPDPARASSASPTVEC</sequence>
<organism evidence="4 5">
    <name type="scientific">Penicillium nordicum</name>
    <dbReference type="NCBI Taxonomy" id="229535"/>
    <lineage>
        <taxon>Eukaryota</taxon>
        <taxon>Fungi</taxon>
        <taxon>Dikarya</taxon>
        <taxon>Ascomycota</taxon>
        <taxon>Pezizomycotina</taxon>
        <taxon>Eurotiomycetes</taxon>
        <taxon>Eurotiomycetidae</taxon>
        <taxon>Eurotiales</taxon>
        <taxon>Aspergillaceae</taxon>
        <taxon>Penicillium</taxon>
    </lineage>
</organism>
<dbReference type="InterPro" id="IPR056145">
    <property type="entry name" value="DUF7728"/>
</dbReference>
<accession>A0A0M9WDK7</accession>
<dbReference type="OrthoDB" id="4367799at2759"/>
<dbReference type="EMBL" id="LHQQ01000161">
    <property type="protein sequence ID" value="KOS40519.1"/>
    <property type="molecule type" value="Genomic_DNA"/>
</dbReference>
<reference evidence="4 5" key="1">
    <citation type="submission" date="2015-08" db="EMBL/GenBank/DDBJ databases">
        <title>Genome sequencing of Penicillium nordicum.</title>
        <authorList>
            <person name="Nguyen H.D."/>
            <person name="Seifert K.A."/>
        </authorList>
    </citation>
    <scope>NUCLEOTIDE SEQUENCE [LARGE SCALE GENOMIC DNA]</scope>
    <source>
        <strain evidence="4 5">DAOMC 185683</strain>
    </source>
</reference>
<dbReference type="Pfam" id="PF24854">
    <property type="entry name" value="DUF7728"/>
    <property type="match status" value="1"/>
</dbReference>
<feature type="domain" description="DUF7728" evidence="3">
    <location>
        <begin position="36"/>
        <end position="148"/>
    </location>
</feature>
<dbReference type="PANTHER" id="PTHR40622">
    <property type="match status" value="1"/>
</dbReference>
<keyword evidence="2" id="KW-1133">Transmembrane helix</keyword>
<dbReference type="Proteomes" id="UP000037696">
    <property type="component" value="Unassembled WGS sequence"/>
</dbReference>
<comment type="caution">
    <text evidence="4">The sequence shown here is derived from an EMBL/GenBank/DDBJ whole genome shotgun (WGS) entry which is preliminary data.</text>
</comment>
<keyword evidence="5" id="KW-1185">Reference proteome</keyword>
<keyword evidence="2" id="KW-0472">Membrane</keyword>
<evidence type="ECO:0000313" key="4">
    <source>
        <dbReference type="EMBL" id="KOS40519.1"/>
    </source>
</evidence>
<dbReference type="STRING" id="229535.A0A0M9WDK7"/>
<feature type="transmembrane region" description="Helical" evidence="2">
    <location>
        <begin position="261"/>
        <end position="286"/>
    </location>
</feature>
<keyword evidence="2" id="KW-0812">Transmembrane</keyword>
<evidence type="ECO:0000256" key="1">
    <source>
        <dbReference type="SAM" id="MobiDB-lite"/>
    </source>
</evidence>
<feature type="region of interest" description="Disordered" evidence="1">
    <location>
        <begin position="183"/>
        <end position="217"/>
    </location>
</feature>
<evidence type="ECO:0000259" key="3">
    <source>
        <dbReference type="Pfam" id="PF24854"/>
    </source>
</evidence>